<keyword evidence="3" id="KW-1185">Reference proteome</keyword>
<sequence>MSENPESNPINIGFVGLSAKGWAATTLAPPLFAPPLSSKYTLVAVSTTSPESAEASAAKYSQLTASEKGVKAYHGSAESIARDKDVGMVAVAVKPMYQKDAAMKVIESGKDLFVELPVGRNHG</sequence>
<name>A0A6A4HX89_9AGAR</name>
<dbReference type="InterPro" id="IPR000683">
    <property type="entry name" value="Gfo/Idh/MocA-like_OxRdtase_N"/>
</dbReference>
<dbReference type="SUPFAM" id="SSF51735">
    <property type="entry name" value="NAD(P)-binding Rossmann-fold domains"/>
    <property type="match status" value="1"/>
</dbReference>
<dbReference type="EMBL" id="ML769433">
    <property type="protein sequence ID" value="KAE9402601.1"/>
    <property type="molecule type" value="Genomic_DNA"/>
</dbReference>
<feature type="domain" description="Gfo/Idh/MocA-like oxidoreductase N-terminal" evidence="1">
    <location>
        <begin position="10"/>
        <end position="118"/>
    </location>
</feature>
<dbReference type="GO" id="GO:0000166">
    <property type="term" value="F:nucleotide binding"/>
    <property type="evidence" value="ECO:0007669"/>
    <property type="project" value="InterPro"/>
</dbReference>
<dbReference type="Gene3D" id="3.40.50.720">
    <property type="entry name" value="NAD(P)-binding Rossmann-like Domain"/>
    <property type="match status" value="1"/>
</dbReference>
<reference evidence="2" key="1">
    <citation type="journal article" date="2019" name="Environ. Microbiol.">
        <title>Fungal ecological strategies reflected in gene transcription - a case study of two litter decomposers.</title>
        <authorList>
            <person name="Barbi F."/>
            <person name="Kohler A."/>
            <person name="Barry K."/>
            <person name="Baskaran P."/>
            <person name="Daum C."/>
            <person name="Fauchery L."/>
            <person name="Ihrmark K."/>
            <person name="Kuo A."/>
            <person name="LaButti K."/>
            <person name="Lipzen A."/>
            <person name="Morin E."/>
            <person name="Grigoriev I.V."/>
            <person name="Henrissat B."/>
            <person name="Lindahl B."/>
            <person name="Martin F."/>
        </authorList>
    </citation>
    <scope>NUCLEOTIDE SEQUENCE</scope>
    <source>
        <strain evidence="2">JB14</strain>
    </source>
</reference>
<gene>
    <name evidence="2" type="ORF">BT96DRAFT_1017547</name>
</gene>
<dbReference type="InterPro" id="IPR036291">
    <property type="entry name" value="NAD(P)-bd_dom_sf"/>
</dbReference>
<organism evidence="2 3">
    <name type="scientific">Gymnopus androsaceus JB14</name>
    <dbReference type="NCBI Taxonomy" id="1447944"/>
    <lineage>
        <taxon>Eukaryota</taxon>
        <taxon>Fungi</taxon>
        <taxon>Dikarya</taxon>
        <taxon>Basidiomycota</taxon>
        <taxon>Agaricomycotina</taxon>
        <taxon>Agaricomycetes</taxon>
        <taxon>Agaricomycetidae</taxon>
        <taxon>Agaricales</taxon>
        <taxon>Marasmiineae</taxon>
        <taxon>Omphalotaceae</taxon>
        <taxon>Gymnopus</taxon>
    </lineage>
</organism>
<dbReference type="AlphaFoldDB" id="A0A6A4HX89"/>
<dbReference type="Pfam" id="PF01408">
    <property type="entry name" value="GFO_IDH_MocA"/>
    <property type="match status" value="1"/>
</dbReference>
<evidence type="ECO:0000313" key="2">
    <source>
        <dbReference type="EMBL" id="KAE9402601.1"/>
    </source>
</evidence>
<protein>
    <recommendedName>
        <fullName evidence="1">Gfo/Idh/MocA-like oxidoreductase N-terminal domain-containing protein</fullName>
    </recommendedName>
</protein>
<accession>A0A6A4HX89</accession>
<proteinExistence type="predicted"/>
<evidence type="ECO:0000259" key="1">
    <source>
        <dbReference type="Pfam" id="PF01408"/>
    </source>
</evidence>
<dbReference type="Proteomes" id="UP000799118">
    <property type="component" value="Unassembled WGS sequence"/>
</dbReference>
<dbReference type="OrthoDB" id="64915at2759"/>
<evidence type="ECO:0000313" key="3">
    <source>
        <dbReference type="Proteomes" id="UP000799118"/>
    </source>
</evidence>